<evidence type="ECO:0000313" key="10">
    <source>
        <dbReference type="EMBL" id="QOU05785.1"/>
    </source>
</evidence>
<evidence type="ECO:0000256" key="7">
    <source>
        <dbReference type="ARBA" id="ARBA00022927"/>
    </source>
</evidence>
<evidence type="ECO:0000256" key="3">
    <source>
        <dbReference type="ARBA" id="ARBA00022448"/>
    </source>
</evidence>
<dbReference type="RefSeq" id="WP_024072982.1">
    <property type="nucleotide sequence ID" value="NZ_CP015637.1"/>
</dbReference>
<proteinExistence type="inferred from homology"/>
<keyword evidence="9" id="KW-0472">Membrane</keyword>
<reference evidence="10 11" key="1">
    <citation type="submission" date="2020-10" db="EMBL/GenBank/DDBJ databases">
        <title>Complete genome sequence of a novel Pseudomonas fluorescens strain isolated from the flower of kumarahou (Pomaderris kumeraho).</title>
        <authorList>
            <person name="Summers M.C."/>
            <person name="Nowak V."/>
            <person name="Fairhurst M.J."/>
            <person name="Owen J.G."/>
            <person name="Gerth M.L."/>
            <person name="Patrick W.M."/>
        </authorList>
    </citation>
    <scope>NUCLEOTIDE SEQUENCE [LARGE SCALE GENOMIC DNA]</scope>
    <source>
        <strain evidence="10 11">KF1</strain>
    </source>
</reference>
<evidence type="ECO:0000313" key="11">
    <source>
        <dbReference type="Proteomes" id="UP000593833"/>
    </source>
</evidence>
<keyword evidence="6" id="KW-0812">Transmembrane</keyword>
<dbReference type="SUPFAM" id="SSF103054">
    <property type="entry name" value="General secretion pathway protein M, EpsM"/>
    <property type="match status" value="1"/>
</dbReference>
<dbReference type="GO" id="GO:0005886">
    <property type="term" value="C:plasma membrane"/>
    <property type="evidence" value="ECO:0007669"/>
    <property type="project" value="UniProtKB-SubCell"/>
</dbReference>
<accession>A0A1B3CKU7</accession>
<name>A0A1B3CKU7_PSEFL</name>
<keyword evidence="5" id="KW-0997">Cell inner membrane</keyword>
<evidence type="ECO:0000256" key="9">
    <source>
        <dbReference type="ARBA" id="ARBA00023136"/>
    </source>
</evidence>
<comment type="similarity">
    <text evidence="2">Belongs to the GSP M family.</text>
</comment>
<keyword evidence="3" id="KW-0813">Transport</keyword>
<dbReference type="EMBL" id="CP063233">
    <property type="protein sequence ID" value="QOU05785.1"/>
    <property type="molecule type" value="Genomic_DNA"/>
</dbReference>
<keyword evidence="8" id="KW-1133">Transmembrane helix</keyword>
<organism evidence="10 11">
    <name type="scientific">Pseudomonas fluorescens</name>
    <dbReference type="NCBI Taxonomy" id="294"/>
    <lineage>
        <taxon>Bacteria</taxon>
        <taxon>Pseudomonadati</taxon>
        <taxon>Pseudomonadota</taxon>
        <taxon>Gammaproteobacteria</taxon>
        <taxon>Pseudomonadales</taxon>
        <taxon>Pseudomonadaceae</taxon>
        <taxon>Pseudomonas</taxon>
    </lineage>
</organism>
<dbReference type="Gene3D" id="3.30.1360.100">
    <property type="entry name" value="General secretion pathway protein M, EpsM"/>
    <property type="match status" value="1"/>
</dbReference>
<dbReference type="InterPro" id="IPR023229">
    <property type="entry name" value="T2SS_M_periplasmic_sf"/>
</dbReference>
<protein>
    <submittedName>
        <fullName evidence="10">Type II secretion system protein M</fullName>
    </submittedName>
</protein>
<dbReference type="AlphaFoldDB" id="A0A1B3CKU7"/>
<evidence type="ECO:0000256" key="1">
    <source>
        <dbReference type="ARBA" id="ARBA00004377"/>
    </source>
</evidence>
<comment type="subcellular location">
    <subcellularLocation>
        <location evidence="1">Cell inner membrane</location>
        <topology evidence="1">Single-pass membrane protein</topology>
    </subcellularLocation>
</comment>
<gene>
    <name evidence="10" type="ORF">IM720_03405</name>
</gene>
<dbReference type="InterPro" id="IPR007690">
    <property type="entry name" value="T2SS_GspM"/>
</dbReference>
<dbReference type="OrthoDB" id="7029255at2"/>
<dbReference type="GO" id="GO:0015627">
    <property type="term" value="C:type II protein secretion system complex"/>
    <property type="evidence" value="ECO:0007669"/>
    <property type="project" value="InterPro"/>
</dbReference>
<evidence type="ECO:0000256" key="4">
    <source>
        <dbReference type="ARBA" id="ARBA00022475"/>
    </source>
</evidence>
<evidence type="ECO:0000256" key="5">
    <source>
        <dbReference type="ARBA" id="ARBA00022519"/>
    </source>
</evidence>
<dbReference type="Pfam" id="PF04612">
    <property type="entry name" value="T2SSM"/>
    <property type="match status" value="1"/>
</dbReference>
<keyword evidence="4" id="KW-1003">Cell membrane</keyword>
<sequence>MKGLQTWKALSPRDRFLLKGLTVFVIGVLAFQMLWQPSRQRVTSVERHYQQQLALAQQVNSTQPQRALPVAGQPLASTINDSAEAAGLKVQQIEVQNEQLRLTLSGDAHALLKWLAELERDAGAFQTLTLEKRGSHLEARLVL</sequence>
<keyword evidence="7" id="KW-0653">Protein transport</keyword>
<evidence type="ECO:0000256" key="2">
    <source>
        <dbReference type="ARBA" id="ARBA00010637"/>
    </source>
</evidence>
<evidence type="ECO:0000256" key="8">
    <source>
        <dbReference type="ARBA" id="ARBA00022989"/>
    </source>
</evidence>
<dbReference type="Proteomes" id="UP000593833">
    <property type="component" value="Chromosome"/>
</dbReference>
<dbReference type="GO" id="GO:0015628">
    <property type="term" value="P:protein secretion by the type II secretion system"/>
    <property type="evidence" value="ECO:0007669"/>
    <property type="project" value="InterPro"/>
</dbReference>
<evidence type="ECO:0000256" key="6">
    <source>
        <dbReference type="ARBA" id="ARBA00022692"/>
    </source>
</evidence>